<dbReference type="InterPro" id="IPR025110">
    <property type="entry name" value="AMP-bd_C"/>
</dbReference>
<dbReference type="Proteomes" id="UP001603418">
    <property type="component" value="Unassembled WGS sequence"/>
</dbReference>
<keyword evidence="5" id="KW-1185">Reference proteome</keyword>
<dbReference type="RefSeq" id="WP_051815238.1">
    <property type="nucleotide sequence ID" value="NZ_JBEYZS010000001.1"/>
</dbReference>
<comment type="caution">
    <text evidence="4">The sequence shown here is derived from an EMBL/GenBank/DDBJ whole genome shotgun (WGS) entry which is preliminary data.</text>
</comment>
<dbReference type="InterPro" id="IPR000873">
    <property type="entry name" value="AMP-dep_synth/lig_dom"/>
</dbReference>
<feature type="domain" description="AMP-dependent synthetase/ligase" evidence="2">
    <location>
        <begin position="15"/>
        <end position="386"/>
    </location>
</feature>
<dbReference type="PANTHER" id="PTHR45527">
    <property type="entry name" value="NONRIBOSOMAL PEPTIDE SYNTHETASE"/>
    <property type="match status" value="1"/>
</dbReference>
<gene>
    <name evidence="4" type="ORF">ACF1HC_08900</name>
</gene>
<evidence type="ECO:0000313" key="5">
    <source>
        <dbReference type="Proteomes" id="UP001603418"/>
    </source>
</evidence>
<dbReference type="SUPFAM" id="SSF56801">
    <property type="entry name" value="Acetyl-CoA synthetase-like"/>
    <property type="match status" value="1"/>
</dbReference>
<dbReference type="Gene3D" id="3.40.50.12780">
    <property type="entry name" value="N-terminal domain of ligase-like"/>
    <property type="match status" value="1"/>
</dbReference>
<dbReference type="EMBL" id="JBICBM010000004">
    <property type="protein sequence ID" value="MFF9881714.1"/>
    <property type="molecule type" value="Genomic_DNA"/>
</dbReference>
<dbReference type="PANTHER" id="PTHR45527:SF1">
    <property type="entry name" value="FATTY ACID SYNTHASE"/>
    <property type="match status" value="1"/>
</dbReference>
<dbReference type="InterPro" id="IPR045851">
    <property type="entry name" value="AMP-bd_C_sf"/>
</dbReference>
<feature type="domain" description="AMP-binding enzyme C-terminal" evidence="3">
    <location>
        <begin position="439"/>
        <end position="506"/>
    </location>
</feature>
<evidence type="ECO:0000259" key="2">
    <source>
        <dbReference type="Pfam" id="PF00501"/>
    </source>
</evidence>
<protein>
    <submittedName>
        <fullName evidence="4">Amino acid adenylation domain-containing protein</fullName>
    </submittedName>
</protein>
<organism evidence="4 5">
    <name type="scientific">Streptomyces eurythermus</name>
    <dbReference type="NCBI Taxonomy" id="42237"/>
    <lineage>
        <taxon>Bacteria</taxon>
        <taxon>Bacillati</taxon>
        <taxon>Actinomycetota</taxon>
        <taxon>Actinomycetes</taxon>
        <taxon>Kitasatosporales</taxon>
        <taxon>Streptomycetaceae</taxon>
        <taxon>Streptomyces</taxon>
    </lineage>
</organism>
<name>A0ABW6YSB3_9ACTN</name>
<dbReference type="Pfam" id="PF13193">
    <property type="entry name" value="AMP-binding_C"/>
    <property type="match status" value="1"/>
</dbReference>
<evidence type="ECO:0000259" key="3">
    <source>
        <dbReference type="Pfam" id="PF13193"/>
    </source>
</evidence>
<feature type="region of interest" description="Disordered" evidence="1">
    <location>
        <begin position="513"/>
        <end position="532"/>
    </location>
</feature>
<accession>A0ABW6YSB3</accession>
<sequence>MTTALDQRLGAGLLHHASTHPGRVALSIGRRDYTYEEAAVTARRWAAALVEAVGGRPRRVGVFAHRSEVSYLGVAAVLCAGAAFVPLNRKFPQERTRTMLERADVDAVLVDAASAPRLAELLPQIPGRPAVLLPDARRADVPGLAGHPVLDAVDLAGFSPLRALPEPAPDDPAYLLFTSGSTGVPKGVPVTHANVRAFLRANQDRYRLTPEDRLSQTFDQTFDLSVFDLFMAWENGAAVCAMDPIELLAPFKYLERNGITVWFSVPSVAAVLRKRGALRPGSMPTLRWSLFCGEALPRATAEAWQAAAPHSTVENLYGPTELTIACTVHRWDPVTSPAACVHDNVPIGRPYPGLHTLVVDERLAEVPEGEPGELCVAGPQTTPGYWRAPELTAERYFEHAGRTYYRTGDLVRHLDGQYVCLGRNDQQVKVGGHRVELGEIEAALRRAGALEAVCLLRPDDQTITAVVSGAVDPDALADACAADLPAYMVPKSVHVVEEMPVNTNGKVDRAALRTRLTKQEQEREREQTAGRR</sequence>
<dbReference type="InterPro" id="IPR020845">
    <property type="entry name" value="AMP-binding_CS"/>
</dbReference>
<dbReference type="Pfam" id="PF00501">
    <property type="entry name" value="AMP-binding"/>
    <property type="match status" value="1"/>
</dbReference>
<evidence type="ECO:0000313" key="4">
    <source>
        <dbReference type="EMBL" id="MFF9881714.1"/>
    </source>
</evidence>
<dbReference type="InterPro" id="IPR042099">
    <property type="entry name" value="ANL_N_sf"/>
</dbReference>
<evidence type="ECO:0000256" key="1">
    <source>
        <dbReference type="SAM" id="MobiDB-lite"/>
    </source>
</evidence>
<dbReference type="Gene3D" id="3.30.300.30">
    <property type="match status" value="1"/>
</dbReference>
<dbReference type="InterPro" id="IPR010071">
    <property type="entry name" value="AA_adenyl_dom"/>
</dbReference>
<reference evidence="4 5" key="1">
    <citation type="submission" date="2024-10" db="EMBL/GenBank/DDBJ databases">
        <title>The Natural Products Discovery Center: Release of the First 8490 Sequenced Strains for Exploring Actinobacteria Biosynthetic Diversity.</title>
        <authorList>
            <person name="Kalkreuter E."/>
            <person name="Kautsar S.A."/>
            <person name="Yang D."/>
            <person name="Bader C.D."/>
            <person name="Teijaro C.N."/>
            <person name="Fluegel L."/>
            <person name="Davis C.M."/>
            <person name="Simpson J.R."/>
            <person name="Lauterbach L."/>
            <person name="Steele A.D."/>
            <person name="Gui C."/>
            <person name="Meng S."/>
            <person name="Li G."/>
            <person name="Viehrig K."/>
            <person name="Ye F."/>
            <person name="Su P."/>
            <person name="Kiefer A.F."/>
            <person name="Nichols A."/>
            <person name="Cepeda A.J."/>
            <person name="Yan W."/>
            <person name="Fan B."/>
            <person name="Jiang Y."/>
            <person name="Adhikari A."/>
            <person name="Zheng C.-J."/>
            <person name="Schuster L."/>
            <person name="Cowan T.M."/>
            <person name="Smanski M.J."/>
            <person name="Chevrette M.G."/>
            <person name="De Carvalho L.P.S."/>
            <person name="Shen B."/>
        </authorList>
    </citation>
    <scope>NUCLEOTIDE SEQUENCE [LARGE SCALE GENOMIC DNA]</scope>
    <source>
        <strain evidence="4 5">NPDC013366</strain>
    </source>
</reference>
<proteinExistence type="predicted"/>
<dbReference type="NCBIfam" id="TIGR01733">
    <property type="entry name" value="AA-adenyl-dom"/>
    <property type="match status" value="1"/>
</dbReference>
<dbReference type="PROSITE" id="PS00455">
    <property type="entry name" value="AMP_BINDING"/>
    <property type="match status" value="1"/>
</dbReference>